<dbReference type="Proteomes" id="UP000050792">
    <property type="component" value="Unassembled WGS sequence"/>
</dbReference>
<dbReference type="AlphaFoldDB" id="A0AA85FHV3"/>
<dbReference type="Gene3D" id="2.30.42.10">
    <property type="match status" value="1"/>
</dbReference>
<dbReference type="Pfam" id="PF00595">
    <property type="entry name" value="PDZ"/>
    <property type="match status" value="1"/>
</dbReference>
<evidence type="ECO:0000256" key="2">
    <source>
        <dbReference type="SAM" id="MobiDB-lite"/>
    </source>
</evidence>
<dbReference type="InterPro" id="IPR051067">
    <property type="entry name" value="NHER"/>
</dbReference>
<sequence>MPRKYCARLCTLKKWEKYSGYGFSLQATKGKVGHYISEVDPQSPAFAAGLRDGDYVVEVNGVNIVPNQHQEVVQCILKNPSKVSLLVLDPESRAYFENNSITVNKFMVDIEKVDCPAVNPFSSGQKVNGHNEPISDDGLLSSESEKIKLETIDEMTIQSSSYPSSMVSLSQNNNSVTSIRNSSPAYSNKSKNDKINGALSTENSFISIESQKSIPRNNKHQSILNDINLDLISNKSTVNGGRRRNQQKDFLSFNARAKIVNEL</sequence>
<keyword evidence="1" id="KW-0677">Repeat</keyword>
<dbReference type="CDD" id="cd06768">
    <property type="entry name" value="PDZ_NHERF-like"/>
    <property type="match status" value="1"/>
</dbReference>
<dbReference type="GO" id="GO:0043495">
    <property type="term" value="F:protein-membrane adaptor activity"/>
    <property type="evidence" value="ECO:0007669"/>
    <property type="project" value="TreeGrafter"/>
</dbReference>
<accession>A0AA85FHV3</accession>
<organism evidence="4 5">
    <name type="scientific">Schistosoma rodhaini</name>
    <dbReference type="NCBI Taxonomy" id="6188"/>
    <lineage>
        <taxon>Eukaryota</taxon>
        <taxon>Metazoa</taxon>
        <taxon>Spiralia</taxon>
        <taxon>Lophotrochozoa</taxon>
        <taxon>Platyhelminthes</taxon>
        <taxon>Trematoda</taxon>
        <taxon>Digenea</taxon>
        <taxon>Strigeidida</taxon>
        <taxon>Schistosomatoidea</taxon>
        <taxon>Schistosomatidae</taxon>
        <taxon>Schistosoma</taxon>
    </lineage>
</organism>
<dbReference type="GO" id="GO:0016324">
    <property type="term" value="C:apical plasma membrane"/>
    <property type="evidence" value="ECO:0007669"/>
    <property type="project" value="TreeGrafter"/>
</dbReference>
<dbReference type="SMART" id="SM00228">
    <property type="entry name" value="PDZ"/>
    <property type="match status" value="1"/>
</dbReference>
<keyword evidence="4" id="KW-1185">Reference proteome</keyword>
<dbReference type="InterPro" id="IPR001478">
    <property type="entry name" value="PDZ"/>
</dbReference>
<dbReference type="WBParaSite" id="SRDH1_50890.1">
    <property type="protein sequence ID" value="SRDH1_50890.1"/>
    <property type="gene ID" value="SRDH1_50890"/>
</dbReference>
<dbReference type="PROSITE" id="PS50106">
    <property type="entry name" value="PDZ"/>
    <property type="match status" value="1"/>
</dbReference>
<dbReference type="PANTHER" id="PTHR14191">
    <property type="entry name" value="PDZ DOMAIN CONTAINING PROTEIN"/>
    <property type="match status" value="1"/>
</dbReference>
<feature type="compositionally biased region" description="Polar residues" evidence="2">
    <location>
        <begin position="174"/>
        <end position="189"/>
    </location>
</feature>
<reference evidence="4" key="1">
    <citation type="submission" date="2022-06" db="EMBL/GenBank/DDBJ databases">
        <authorList>
            <person name="Berger JAMES D."/>
            <person name="Berger JAMES D."/>
        </authorList>
    </citation>
    <scope>NUCLEOTIDE SEQUENCE [LARGE SCALE GENOMIC DNA]</scope>
</reference>
<dbReference type="SUPFAM" id="SSF50156">
    <property type="entry name" value="PDZ domain-like"/>
    <property type="match status" value="1"/>
</dbReference>
<proteinExistence type="predicted"/>
<feature type="domain" description="PDZ" evidence="3">
    <location>
        <begin position="9"/>
        <end position="91"/>
    </location>
</feature>
<feature type="region of interest" description="Disordered" evidence="2">
    <location>
        <begin position="174"/>
        <end position="193"/>
    </location>
</feature>
<name>A0AA85FHV3_9TREM</name>
<evidence type="ECO:0000256" key="1">
    <source>
        <dbReference type="ARBA" id="ARBA00022737"/>
    </source>
</evidence>
<dbReference type="PANTHER" id="PTHR14191:SF28">
    <property type="entry name" value="GH04176P-RELATED"/>
    <property type="match status" value="1"/>
</dbReference>
<evidence type="ECO:0000313" key="5">
    <source>
        <dbReference type="WBParaSite" id="SRDH1_50890.1"/>
    </source>
</evidence>
<reference evidence="5" key="2">
    <citation type="submission" date="2023-11" db="UniProtKB">
        <authorList>
            <consortium name="WormBaseParasite"/>
        </authorList>
    </citation>
    <scope>IDENTIFICATION</scope>
</reference>
<dbReference type="InterPro" id="IPR036034">
    <property type="entry name" value="PDZ_sf"/>
</dbReference>
<dbReference type="GO" id="GO:0072659">
    <property type="term" value="P:protein localization to plasma membrane"/>
    <property type="evidence" value="ECO:0007669"/>
    <property type="project" value="TreeGrafter"/>
</dbReference>
<evidence type="ECO:0000259" key="3">
    <source>
        <dbReference type="PROSITE" id="PS50106"/>
    </source>
</evidence>
<protein>
    <recommendedName>
        <fullName evidence="3">PDZ domain-containing protein</fullName>
    </recommendedName>
</protein>
<evidence type="ECO:0000313" key="4">
    <source>
        <dbReference type="Proteomes" id="UP000050792"/>
    </source>
</evidence>